<dbReference type="AlphaFoldDB" id="A0A839IKY8"/>
<dbReference type="InterPro" id="IPR014949">
    <property type="entry name" value="DUF1820"/>
</dbReference>
<gene>
    <name evidence="1" type="ORF">H4O21_02815</name>
</gene>
<comment type="caution">
    <text evidence="1">The sequence shown here is derived from an EMBL/GenBank/DDBJ whole genome shotgun (WGS) entry which is preliminary data.</text>
</comment>
<name>A0A839IKY8_9GAMM</name>
<evidence type="ECO:0000313" key="1">
    <source>
        <dbReference type="EMBL" id="MBB1485541.1"/>
    </source>
</evidence>
<proteinExistence type="predicted"/>
<dbReference type="EMBL" id="JACJFM010000002">
    <property type="protein sequence ID" value="MBB1485541.1"/>
    <property type="molecule type" value="Genomic_DNA"/>
</dbReference>
<keyword evidence="2" id="KW-1185">Reference proteome</keyword>
<dbReference type="Proteomes" id="UP000565262">
    <property type="component" value="Unassembled WGS sequence"/>
</dbReference>
<sequence length="110" mass="12742">MSDKEHIYRLVFLNRDEVYEIYARQIFQSDLFGFLEVEAFIFGERSSLVIDPGEDKLKQEFAGVKRSYIPYNSIVRIDEVEREGVAKVSEWKSESKVAHFPGRPVPPGQS</sequence>
<reference evidence="1 2" key="1">
    <citation type="submission" date="2020-08" db="EMBL/GenBank/DDBJ databases">
        <title>Oceanospirillum sp. nov. isolated from marine sediment.</title>
        <authorList>
            <person name="Ji X."/>
        </authorList>
    </citation>
    <scope>NUCLEOTIDE SEQUENCE [LARGE SCALE GENOMIC DNA]</scope>
    <source>
        <strain evidence="1 2">D5</strain>
    </source>
</reference>
<dbReference type="PIRSF" id="PIRSF028538">
    <property type="entry name" value="DUF1820"/>
    <property type="match status" value="1"/>
</dbReference>
<accession>A0A839IKY8</accession>
<evidence type="ECO:0000313" key="2">
    <source>
        <dbReference type="Proteomes" id="UP000565262"/>
    </source>
</evidence>
<dbReference type="RefSeq" id="WP_182807311.1">
    <property type="nucleotide sequence ID" value="NZ_JACJFM010000002.1"/>
</dbReference>
<protein>
    <submittedName>
        <fullName evidence="1">DUF1820 family protein</fullName>
    </submittedName>
</protein>
<dbReference type="Pfam" id="PF08850">
    <property type="entry name" value="DUF1820"/>
    <property type="match status" value="1"/>
</dbReference>
<organism evidence="1 2">
    <name type="scientific">Oceanospirillum sediminis</name>
    <dbReference type="NCBI Taxonomy" id="2760088"/>
    <lineage>
        <taxon>Bacteria</taxon>
        <taxon>Pseudomonadati</taxon>
        <taxon>Pseudomonadota</taxon>
        <taxon>Gammaproteobacteria</taxon>
        <taxon>Oceanospirillales</taxon>
        <taxon>Oceanospirillaceae</taxon>
        <taxon>Oceanospirillum</taxon>
    </lineage>
</organism>